<dbReference type="PANTHER" id="PTHR14379:SF22">
    <property type="entry name" value="ENDONUCLEASE OR GLYCOSYL HYDROLASE"/>
    <property type="match status" value="1"/>
</dbReference>
<gene>
    <name evidence="2" type="ORF">AARE701A_LOCUS11970</name>
</gene>
<evidence type="ECO:0000259" key="1">
    <source>
        <dbReference type="Pfam" id="PF01936"/>
    </source>
</evidence>
<dbReference type="EMBL" id="LR999455">
    <property type="protein sequence ID" value="CAE6066517.1"/>
    <property type="molecule type" value="Genomic_DNA"/>
</dbReference>
<dbReference type="CDD" id="cd10910">
    <property type="entry name" value="PIN_limkain_b1_N_like"/>
    <property type="match status" value="1"/>
</dbReference>
<accession>A0A8S2AAX3</accession>
<dbReference type="GO" id="GO:0005777">
    <property type="term" value="C:peroxisome"/>
    <property type="evidence" value="ECO:0007669"/>
    <property type="project" value="InterPro"/>
</dbReference>
<sequence>MYYTNEITSVWWDVNSSPVPDGYDAGRVGPCIKKMLVDLGHIGPVTITATGDFRGTPEHVLRALSSSGIIIKNVGNGPKDLFTYFLSWTIDNPAPATVMIIAHYQDLAYMDRSLQSLNKEGYTFVKVYAHPIATCTVSGPLGLYWGKVLSGSVDNKPETRRQFLLDKCSETSETKDESACFFCLLCYFSGKSVESFTAHLSSEEHAQEELDNVSVGLPKGMKIIRGRAVWVKEQPKTLADSKKAKNRLKKLKRKRKLKMTSTKKKFKFFSFIW</sequence>
<dbReference type="InterPro" id="IPR024768">
    <property type="entry name" value="Marf1"/>
</dbReference>
<dbReference type="Proteomes" id="UP000682877">
    <property type="component" value="Chromosome 5"/>
</dbReference>
<evidence type="ECO:0000313" key="2">
    <source>
        <dbReference type="EMBL" id="CAE6066517.1"/>
    </source>
</evidence>
<dbReference type="AlphaFoldDB" id="A0A8S2AAX3"/>
<dbReference type="GO" id="GO:0010468">
    <property type="term" value="P:regulation of gene expression"/>
    <property type="evidence" value="ECO:0007669"/>
    <property type="project" value="InterPro"/>
</dbReference>
<name>A0A8S2AAX3_ARAAE</name>
<dbReference type="InterPro" id="IPR021139">
    <property type="entry name" value="NYN"/>
</dbReference>
<dbReference type="Pfam" id="PF01936">
    <property type="entry name" value="NYN"/>
    <property type="match status" value="1"/>
</dbReference>
<proteinExistence type="predicted"/>
<evidence type="ECO:0000313" key="3">
    <source>
        <dbReference type="Proteomes" id="UP000682877"/>
    </source>
</evidence>
<reference evidence="2" key="1">
    <citation type="submission" date="2021-01" db="EMBL/GenBank/DDBJ databases">
        <authorList>
            <person name="Bezrukov I."/>
        </authorList>
    </citation>
    <scope>NUCLEOTIDE SEQUENCE</scope>
</reference>
<protein>
    <recommendedName>
        <fullName evidence="1">NYN domain-containing protein</fullName>
    </recommendedName>
</protein>
<dbReference type="PANTHER" id="PTHR14379">
    <property type="entry name" value="LIMKAIN B LKAP"/>
    <property type="match status" value="1"/>
</dbReference>
<dbReference type="GO" id="GO:0004540">
    <property type="term" value="F:RNA nuclease activity"/>
    <property type="evidence" value="ECO:0007669"/>
    <property type="project" value="InterPro"/>
</dbReference>
<feature type="domain" description="NYN" evidence="1">
    <location>
        <begin position="8"/>
        <end position="123"/>
    </location>
</feature>
<keyword evidence="3" id="KW-1185">Reference proteome</keyword>
<organism evidence="2 3">
    <name type="scientific">Arabidopsis arenosa</name>
    <name type="common">Sand rock-cress</name>
    <name type="synonym">Cardaminopsis arenosa</name>
    <dbReference type="NCBI Taxonomy" id="38785"/>
    <lineage>
        <taxon>Eukaryota</taxon>
        <taxon>Viridiplantae</taxon>
        <taxon>Streptophyta</taxon>
        <taxon>Embryophyta</taxon>
        <taxon>Tracheophyta</taxon>
        <taxon>Spermatophyta</taxon>
        <taxon>Magnoliopsida</taxon>
        <taxon>eudicotyledons</taxon>
        <taxon>Gunneridae</taxon>
        <taxon>Pentapetalae</taxon>
        <taxon>rosids</taxon>
        <taxon>malvids</taxon>
        <taxon>Brassicales</taxon>
        <taxon>Brassicaceae</taxon>
        <taxon>Camelineae</taxon>
        <taxon>Arabidopsis</taxon>
    </lineage>
</organism>